<dbReference type="PANTHER" id="PTHR46161:SF3">
    <property type="entry name" value="NUCLEOSIDE DIPHOSPHATE KINASE DDB_G0292928-RELATED"/>
    <property type="match status" value="1"/>
</dbReference>
<keyword evidence="12 13" id="KW-0546">Nucleotide metabolism</keyword>
<reference evidence="18 19" key="1">
    <citation type="journal article" date="2011" name="J. Bacteriol.">
        <title>Genome sequence of the mercury-methylating strain Desulfovibrio desulfuricans ND132.</title>
        <authorList>
            <person name="Brown S.D."/>
            <person name="Gilmour C.C."/>
            <person name="Kucken A.M."/>
            <person name="Wall J.D."/>
            <person name="Elias D.A."/>
            <person name="Brandt C.C."/>
            <person name="Podar M."/>
            <person name="Chertkov O."/>
            <person name="Held B."/>
            <person name="Bruce D.C."/>
            <person name="Detter J.C."/>
            <person name="Tapia R."/>
            <person name="Han C.S."/>
            <person name="Goodwin L.A."/>
            <person name="Cheng J.F."/>
            <person name="Pitluck S."/>
            <person name="Woyke T."/>
            <person name="Mikhailova N."/>
            <person name="Ivanova N.N."/>
            <person name="Han J."/>
            <person name="Lucas S."/>
            <person name="Lapidus A.L."/>
            <person name="Land M.L."/>
            <person name="Hauser L.J."/>
            <person name="Palumbo A.V."/>
        </authorList>
    </citation>
    <scope>NUCLEOTIDE SEQUENCE [LARGE SCALE GENOMIC DNA]</scope>
    <source>
        <strain evidence="18 19">ND132</strain>
    </source>
</reference>
<evidence type="ECO:0000256" key="8">
    <source>
        <dbReference type="ARBA" id="ARBA00022741"/>
    </source>
</evidence>
<evidence type="ECO:0000256" key="1">
    <source>
        <dbReference type="ARBA" id="ARBA00008142"/>
    </source>
</evidence>
<comment type="subcellular location">
    <subcellularLocation>
        <location evidence="13">Cytoplasm</location>
    </subcellularLocation>
</comment>
<dbReference type="PROSITE" id="PS00469">
    <property type="entry name" value="NDPK"/>
    <property type="match status" value="1"/>
</dbReference>
<dbReference type="Pfam" id="PF00334">
    <property type="entry name" value="NDK"/>
    <property type="match status" value="1"/>
</dbReference>
<keyword evidence="5 13" id="KW-0597">Phosphoprotein</keyword>
<protein>
    <recommendedName>
        <fullName evidence="3 13">Nucleoside diphosphate kinase</fullName>
        <shortName evidence="13">NDK</shortName>
        <shortName evidence="13">NDP kinase</shortName>
        <ecNumber evidence="2 13">2.7.4.6</ecNumber>
    </recommendedName>
    <alternativeName>
        <fullName evidence="13">Nucleoside-2-P kinase</fullName>
    </alternativeName>
</protein>
<name>F0JFP2_9BACT</name>
<dbReference type="STRING" id="641491.DND132_0503"/>
<evidence type="ECO:0000256" key="13">
    <source>
        <dbReference type="HAMAP-Rule" id="MF_00451"/>
    </source>
</evidence>
<comment type="catalytic activity">
    <reaction evidence="13 16">
        <text>a 2'-deoxyribonucleoside 5'-diphosphate + ATP = a 2'-deoxyribonucleoside 5'-triphosphate + ADP</text>
        <dbReference type="Rhea" id="RHEA:44640"/>
        <dbReference type="ChEBI" id="CHEBI:30616"/>
        <dbReference type="ChEBI" id="CHEBI:61560"/>
        <dbReference type="ChEBI" id="CHEBI:73316"/>
        <dbReference type="ChEBI" id="CHEBI:456216"/>
        <dbReference type="EC" id="2.7.4.6"/>
    </reaction>
</comment>
<dbReference type="GO" id="GO:0046872">
    <property type="term" value="F:metal ion binding"/>
    <property type="evidence" value="ECO:0007669"/>
    <property type="project" value="UniProtKB-KW"/>
</dbReference>
<dbReference type="PANTHER" id="PTHR46161">
    <property type="entry name" value="NUCLEOSIDE DIPHOSPHATE KINASE"/>
    <property type="match status" value="1"/>
</dbReference>
<evidence type="ECO:0000256" key="16">
    <source>
        <dbReference type="RuleBase" id="RU004013"/>
    </source>
</evidence>
<dbReference type="HAMAP" id="MF_00451">
    <property type="entry name" value="NDP_kinase"/>
    <property type="match status" value="1"/>
</dbReference>
<dbReference type="OrthoDB" id="9801161at2"/>
<keyword evidence="7 13" id="KW-0479">Metal-binding</keyword>
<dbReference type="GO" id="GO:0004550">
    <property type="term" value="F:nucleoside diphosphate kinase activity"/>
    <property type="evidence" value="ECO:0007669"/>
    <property type="project" value="UniProtKB-UniRule"/>
</dbReference>
<evidence type="ECO:0000256" key="9">
    <source>
        <dbReference type="ARBA" id="ARBA00022777"/>
    </source>
</evidence>
<comment type="catalytic activity">
    <reaction evidence="13">
        <text>a ribonucleoside 5'-diphosphate + ATP = a ribonucleoside 5'-triphosphate + ADP</text>
        <dbReference type="Rhea" id="RHEA:18113"/>
        <dbReference type="ChEBI" id="CHEBI:30616"/>
        <dbReference type="ChEBI" id="CHEBI:57930"/>
        <dbReference type="ChEBI" id="CHEBI:61557"/>
        <dbReference type="ChEBI" id="CHEBI:456216"/>
        <dbReference type="EC" id="2.7.4.6"/>
    </reaction>
</comment>
<dbReference type="EMBL" id="CP003220">
    <property type="protein sequence ID" value="EGB13720.1"/>
    <property type="molecule type" value="Genomic_DNA"/>
</dbReference>
<dbReference type="Gene3D" id="3.30.70.141">
    <property type="entry name" value="Nucleoside diphosphate kinase-like domain"/>
    <property type="match status" value="1"/>
</dbReference>
<proteinExistence type="inferred from homology"/>
<gene>
    <name evidence="13" type="primary">ndk</name>
    <name evidence="18" type="ORF">DND132_0503</name>
</gene>
<feature type="binding site" evidence="13 14">
    <location>
        <position position="114"/>
    </location>
    <ligand>
        <name>ATP</name>
        <dbReference type="ChEBI" id="CHEBI:30616"/>
    </ligand>
</feature>
<evidence type="ECO:0000313" key="19">
    <source>
        <dbReference type="Proteomes" id="UP000007845"/>
    </source>
</evidence>
<evidence type="ECO:0000256" key="6">
    <source>
        <dbReference type="ARBA" id="ARBA00022679"/>
    </source>
</evidence>
<evidence type="ECO:0000313" key="18">
    <source>
        <dbReference type="EMBL" id="EGB13720.1"/>
    </source>
</evidence>
<accession>F0JFP2</accession>
<dbReference type="Proteomes" id="UP000007845">
    <property type="component" value="Chromosome"/>
</dbReference>
<keyword evidence="4 13" id="KW-0963">Cytoplasm</keyword>
<comment type="cofactor">
    <cofactor evidence="13">
        <name>Mg(2+)</name>
        <dbReference type="ChEBI" id="CHEBI:18420"/>
    </cofactor>
</comment>
<dbReference type="SMART" id="SM00562">
    <property type="entry name" value="NDK"/>
    <property type="match status" value="1"/>
</dbReference>
<evidence type="ECO:0000256" key="12">
    <source>
        <dbReference type="ARBA" id="ARBA00023080"/>
    </source>
</evidence>
<dbReference type="HOGENOM" id="CLU_060216_8_1_7"/>
<keyword evidence="10 13" id="KW-0067">ATP-binding</keyword>
<dbReference type="PROSITE" id="PS51374">
    <property type="entry name" value="NDPK_LIKE"/>
    <property type="match status" value="1"/>
</dbReference>
<dbReference type="GO" id="GO:0005737">
    <property type="term" value="C:cytoplasm"/>
    <property type="evidence" value="ECO:0007669"/>
    <property type="project" value="UniProtKB-SubCell"/>
</dbReference>
<sequence>MAIEQTFSIIKPDAVERGLIAEILKMITDSGLKIKGMKMMRMDRAKAEGFYAVHKERPFFGELVDYMISGPVVVSCLEGDNAIERYRALMGATNPADAAEGTIRAAYGINIQNNACHGSDGPDTARTEVAYFFNDDELVG</sequence>
<feature type="binding site" evidence="13 14">
    <location>
        <position position="59"/>
    </location>
    <ligand>
        <name>ATP</name>
        <dbReference type="ChEBI" id="CHEBI:30616"/>
    </ligand>
</feature>
<dbReference type="NCBIfam" id="NF001908">
    <property type="entry name" value="PRK00668.1"/>
    <property type="match status" value="1"/>
</dbReference>
<comment type="function">
    <text evidence="13">Major role in the synthesis of nucleoside triphosphates other than ATP. The ATP gamma phosphate is transferred to the NDP beta phosphate via a ping-pong mechanism, using a phosphorylated active-site intermediate.</text>
</comment>
<keyword evidence="19" id="KW-1185">Reference proteome</keyword>
<feature type="binding site" evidence="13 14">
    <location>
        <position position="11"/>
    </location>
    <ligand>
        <name>ATP</name>
        <dbReference type="ChEBI" id="CHEBI:30616"/>
    </ligand>
</feature>
<evidence type="ECO:0000256" key="4">
    <source>
        <dbReference type="ARBA" id="ARBA00022490"/>
    </source>
</evidence>
<evidence type="ECO:0000259" key="17">
    <source>
        <dbReference type="SMART" id="SM00562"/>
    </source>
</evidence>
<dbReference type="GO" id="GO:0006228">
    <property type="term" value="P:UTP biosynthetic process"/>
    <property type="evidence" value="ECO:0007669"/>
    <property type="project" value="UniProtKB-UniRule"/>
</dbReference>
<dbReference type="KEGG" id="ddn:DND132_0503"/>
<dbReference type="PRINTS" id="PR01243">
    <property type="entry name" value="NUCDPKINASE"/>
</dbReference>
<evidence type="ECO:0000256" key="14">
    <source>
        <dbReference type="PROSITE-ProRule" id="PRU00706"/>
    </source>
</evidence>
<evidence type="ECO:0000256" key="15">
    <source>
        <dbReference type="RuleBase" id="RU004011"/>
    </source>
</evidence>
<dbReference type="InterPro" id="IPR034907">
    <property type="entry name" value="NDK-like_dom"/>
</dbReference>
<dbReference type="RefSeq" id="WP_014321148.1">
    <property type="nucleotide sequence ID" value="NC_016803.1"/>
</dbReference>
<evidence type="ECO:0000256" key="3">
    <source>
        <dbReference type="ARBA" id="ARBA00017632"/>
    </source>
</evidence>
<keyword evidence="11 13" id="KW-0460">Magnesium</keyword>
<evidence type="ECO:0000256" key="11">
    <source>
        <dbReference type="ARBA" id="ARBA00022842"/>
    </source>
</evidence>
<evidence type="ECO:0000256" key="7">
    <source>
        <dbReference type="ARBA" id="ARBA00022723"/>
    </source>
</evidence>
<feature type="active site" description="Pros-phosphohistidine intermediate" evidence="13 14">
    <location>
        <position position="117"/>
    </location>
</feature>
<feature type="binding site" evidence="13 14">
    <location>
        <position position="87"/>
    </location>
    <ligand>
        <name>ATP</name>
        <dbReference type="ChEBI" id="CHEBI:30616"/>
    </ligand>
</feature>
<organism evidence="18 19">
    <name type="scientific">Pseudodesulfovibrio mercurii</name>
    <dbReference type="NCBI Taxonomy" id="641491"/>
    <lineage>
        <taxon>Bacteria</taxon>
        <taxon>Pseudomonadati</taxon>
        <taxon>Thermodesulfobacteriota</taxon>
        <taxon>Desulfovibrionia</taxon>
        <taxon>Desulfovibrionales</taxon>
        <taxon>Desulfovibrionaceae</taxon>
    </lineage>
</organism>
<dbReference type="eggNOG" id="COG0105">
    <property type="taxonomic scope" value="Bacteria"/>
</dbReference>
<comment type="subunit">
    <text evidence="13">Homotetramer.</text>
</comment>
<dbReference type="FunFam" id="3.30.70.141:FF:000003">
    <property type="entry name" value="Nucleoside diphosphate kinase"/>
    <property type="match status" value="1"/>
</dbReference>
<dbReference type="GO" id="GO:0005524">
    <property type="term" value="F:ATP binding"/>
    <property type="evidence" value="ECO:0007669"/>
    <property type="project" value="UniProtKB-UniRule"/>
</dbReference>
<dbReference type="InterPro" id="IPR036850">
    <property type="entry name" value="NDK-like_dom_sf"/>
</dbReference>
<dbReference type="SMR" id="F0JFP2"/>
<comment type="similarity">
    <text evidence="1 13 14 15">Belongs to the NDK family.</text>
</comment>
<keyword evidence="9 13" id="KW-0418">Kinase</keyword>
<dbReference type="InterPro" id="IPR023005">
    <property type="entry name" value="Nucleoside_diP_kinase_AS"/>
</dbReference>
<feature type="binding site" evidence="13 14">
    <location>
        <position position="93"/>
    </location>
    <ligand>
        <name>ATP</name>
        <dbReference type="ChEBI" id="CHEBI:30616"/>
    </ligand>
</feature>
<evidence type="ECO:0000256" key="2">
    <source>
        <dbReference type="ARBA" id="ARBA00012966"/>
    </source>
</evidence>
<dbReference type="EC" id="2.7.4.6" evidence="2 13"/>
<dbReference type="CDD" id="cd04413">
    <property type="entry name" value="NDPk_I"/>
    <property type="match status" value="1"/>
</dbReference>
<evidence type="ECO:0000256" key="5">
    <source>
        <dbReference type="ARBA" id="ARBA00022553"/>
    </source>
</evidence>
<feature type="binding site" evidence="13 14">
    <location>
        <position position="104"/>
    </location>
    <ligand>
        <name>ATP</name>
        <dbReference type="ChEBI" id="CHEBI:30616"/>
    </ligand>
</feature>
<evidence type="ECO:0000256" key="10">
    <source>
        <dbReference type="ARBA" id="ARBA00022840"/>
    </source>
</evidence>
<feature type="domain" description="Nucleoside diphosphate kinase-like" evidence="17">
    <location>
        <begin position="3"/>
        <end position="140"/>
    </location>
</feature>
<keyword evidence="6 13" id="KW-0808">Transferase</keyword>
<dbReference type="GO" id="GO:0006183">
    <property type="term" value="P:GTP biosynthetic process"/>
    <property type="evidence" value="ECO:0007669"/>
    <property type="project" value="UniProtKB-UniRule"/>
</dbReference>
<keyword evidence="8 13" id="KW-0547">Nucleotide-binding</keyword>
<dbReference type="GO" id="GO:0006241">
    <property type="term" value="P:CTP biosynthetic process"/>
    <property type="evidence" value="ECO:0007669"/>
    <property type="project" value="UniProtKB-UniRule"/>
</dbReference>
<dbReference type="SUPFAM" id="SSF54919">
    <property type="entry name" value="Nucleoside diphosphate kinase, NDK"/>
    <property type="match status" value="1"/>
</dbReference>
<dbReference type="InterPro" id="IPR001564">
    <property type="entry name" value="Nucleoside_diP_kinase"/>
</dbReference>
<dbReference type="AlphaFoldDB" id="F0JFP2"/>